<evidence type="ECO:0000313" key="2">
    <source>
        <dbReference type="Proteomes" id="UP000428260"/>
    </source>
</evidence>
<evidence type="ECO:0000313" key="1">
    <source>
        <dbReference type="EMBL" id="QGY42918.1"/>
    </source>
</evidence>
<dbReference type="EMBL" id="CP046401">
    <property type="protein sequence ID" value="QGY42918.1"/>
    <property type="molecule type" value="Genomic_DNA"/>
</dbReference>
<name>A0A6I6JPE2_9BACT</name>
<dbReference type="AlphaFoldDB" id="A0A6I6JPE2"/>
<dbReference type="KEGG" id="mcos:GM418_04375"/>
<protein>
    <submittedName>
        <fullName evidence="1">Uncharacterized protein</fullName>
    </submittedName>
</protein>
<dbReference type="PROSITE" id="PS51257">
    <property type="entry name" value="PROKAR_LIPOPROTEIN"/>
    <property type="match status" value="1"/>
</dbReference>
<keyword evidence="2" id="KW-1185">Reference proteome</keyword>
<dbReference type="Proteomes" id="UP000428260">
    <property type="component" value="Chromosome"/>
</dbReference>
<proteinExistence type="predicted"/>
<gene>
    <name evidence="1" type="ORF">GM418_04375</name>
</gene>
<accession>A0A6I6JPE2</accession>
<sequence length="101" mass="11548">MIRHLNFILSIVLLLFISSCGKTKETILKEAWIEKPVSEWPDLIMTNTVEFSDTTYKNIGDVFLVDTGSDTLAISCKHIFMIFRNETNNKINSISKNAYES</sequence>
<dbReference type="RefSeq" id="WP_158863530.1">
    <property type="nucleotide sequence ID" value="NZ_CP046401.1"/>
</dbReference>
<reference evidence="1 2" key="1">
    <citation type="submission" date="2019-11" db="EMBL/GenBank/DDBJ databases">
        <authorList>
            <person name="Zheng R.K."/>
            <person name="Sun C.M."/>
        </authorList>
    </citation>
    <scope>NUCLEOTIDE SEQUENCE [LARGE SCALE GENOMIC DNA]</scope>
    <source>
        <strain evidence="1 2">WC007</strain>
    </source>
</reference>
<organism evidence="1 2">
    <name type="scientific">Maribellus comscasis</name>
    <dbReference type="NCBI Taxonomy" id="2681766"/>
    <lineage>
        <taxon>Bacteria</taxon>
        <taxon>Pseudomonadati</taxon>
        <taxon>Bacteroidota</taxon>
        <taxon>Bacteroidia</taxon>
        <taxon>Marinilabiliales</taxon>
        <taxon>Prolixibacteraceae</taxon>
        <taxon>Maribellus</taxon>
    </lineage>
</organism>